<feature type="domain" description="Fibronectin type-III" evidence="4">
    <location>
        <begin position="1564"/>
        <end position="1662"/>
    </location>
</feature>
<evidence type="ECO:0000256" key="2">
    <source>
        <dbReference type="ARBA" id="ARBA00023326"/>
    </source>
</evidence>
<comment type="caution">
    <text evidence="5">The sequence shown here is derived from an EMBL/GenBank/DDBJ whole genome shotgun (WGS) entry which is preliminary data.</text>
</comment>
<dbReference type="SUPFAM" id="SSF49265">
    <property type="entry name" value="Fibronectin type III"/>
    <property type="match status" value="1"/>
</dbReference>
<keyword evidence="1" id="KW-0378">Hydrolase</keyword>
<dbReference type="Proteomes" id="UP000541033">
    <property type="component" value="Unassembled WGS sequence"/>
</dbReference>
<dbReference type="GO" id="GO:0000272">
    <property type="term" value="P:polysaccharide catabolic process"/>
    <property type="evidence" value="ECO:0007669"/>
    <property type="project" value="UniProtKB-KW"/>
</dbReference>
<reference evidence="5 6" key="1">
    <citation type="submission" date="2020-02" db="EMBL/GenBank/DDBJ databases">
        <title>Sequencing the genomes of 1000 actinobacteria strains.</title>
        <authorList>
            <person name="Klenk H.-P."/>
        </authorList>
    </citation>
    <scope>NUCLEOTIDE SEQUENCE [LARGE SCALE GENOMIC DNA]</scope>
    <source>
        <strain evidence="5 6">DSM 27960</strain>
    </source>
</reference>
<proteinExistence type="predicted"/>
<dbReference type="InterPro" id="IPR036116">
    <property type="entry name" value="FN3_sf"/>
</dbReference>
<protein>
    <recommendedName>
        <fullName evidence="4">Fibronectin type-III domain-containing protein</fullName>
    </recommendedName>
</protein>
<keyword evidence="6" id="KW-1185">Reference proteome</keyword>
<dbReference type="RefSeq" id="WP_167149364.1">
    <property type="nucleotide sequence ID" value="NZ_JAAMOX010000001.1"/>
</dbReference>
<dbReference type="Gene3D" id="2.60.40.10">
    <property type="entry name" value="Immunoglobulins"/>
    <property type="match status" value="1"/>
</dbReference>
<dbReference type="InterPro" id="IPR013783">
    <property type="entry name" value="Ig-like_fold"/>
</dbReference>
<feature type="region of interest" description="Disordered" evidence="3">
    <location>
        <begin position="1924"/>
        <end position="1945"/>
    </location>
</feature>
<feature type="compositionally biased region" description="Pro residues" evidence="3">
    <location>
        <begin position="1936"/>
        <end position="1945"/>
    </location>
</feature>
<dbReference type="GO" id="GO:0016798">
    <property type="term" value="F:hydrolase activity, acting on glycosyl bonds"/>
    <property type="evidence" value="ECO:0007669"/>
    <property type="project" value="UniProtKB-KW"/>
</dbReference>
<evidence type="ECO:0000256" key="3">
    <source>
        <dbReference type="SAM" id="MobiDB-lite"/>
    </source>
</evidence>
<name>A0A7X5R0T9_9MICO</name>
<evidence type="ECO:0000313" key="6">
    <source>
        <dbReference type="Proteomes" id="UP000541033"/>
    </source>
</evidence>
<gene>
    <name evidence="5" type="ORF">FHX76_001477</name>
</gene>
<evidence type="ECO:0000259" key="4">
    <source>
        <dbReference type="PROSITE" id="PS50853"/>
    </source>
</evidence>
<sequence length="1945" mass="203444">MLLRWFRKNIAAAMSGVAVVVVLALVVTIAVTTGGYTTQRMDLNDASTWVVNGNERAIGRLNTQIAALDTAKRSDRPELTSVQNDSLVLLHSVGQKELGVVDEALSEIAENIQLPADATEVLLSDKTVVVHSSTSGKVWFVSTKALDSFNAEAEPDLVLGDNSAAAVSADGQFVGYSAAGGLIETNINRVAAKQSARKLNLGADDDAYQAAVVGGHSVVFNASEGQLSLDGQDARDTDTTDGARLMASAATATAVYLSDSAGVVRVPFSGGAERVFDDKNSSLTAASPVWANGCAFAAWTDGIAWKSCGSEENTLELQDLDSDAELKFATRSGSVVLNDERSGRAWMVQRDGELVNNWADILDNIEDEDKEEENDPNLPPEVDPIQKPPVAVDDVLGARPGKSSPLPVLLNDYDPNGDVIMITGTSGFPEEMGTVAPILNGQQLQVSLRPEASGSFDFQYTITDGRGGQATANVTVEVRTPEENSAPVQARRTVNTIVPGGQFNRDISTDWFDPDGDPFFLAEANVQEPDTATYSASGVVYYQDSSEGGANKAVSLAVSDGTLVGNGSLDIEVVGGAVPIIADAVAVLGNVNQELVATPLDFVRGGNGNVRLIGVPDDGLSNAKVKLDTDSGTVRFTASEPGSYLLDYKVTDGVSSGSGKLRFEVQPMPEGESIPVTVPASAFLYLGQTETINVLASDYDPAGGVLLISNVENTAADDGLLVEVLSHGILRVTLSEPLTERQAKFTYTVTNGSRTSEGTVTILQVDPPAKEKPPVALPDRAKVRVGEVIDIPVLENDLHPDRLPIILSGELARELPEGEGLLFATGNKLRYLAPDTPGEYTASYIVESPGGETATAPVQISVREVDAETNTAPTPKTVTARVVQGNTVKIPISLIGIDEDGDSVTLGGLETAPTKGTVVGTGKDYFEYEAATNQWGTDVFYYTVSDSLGATGVGQIRVGIMEPTGTARNPIARTDVLSVRPGTTFVVKPLENDSDPDGGRLDVVSVEQSDEMPSEFDGETVTLSVPKAEGVYSVLYTIENESGGQSSAWIQVSARKDAPPSRPIVDDTVLTLTDIDDDAATVSVDVWSKVFYAEGPNSDLELSTVTGWDKNVEVTTKRELSIAVTDKNQIVPFRVAVADSPEVETYGFVWVPGNRSAPPERRADAKSLTVESGKKLTIDVNDQVIAAGNKKVRITDASTVKATNSNGQSSFKNETTLEFVSQEKYWGPASIVFEVTDGSAGDAKGRTATIVLPITVTPTDNQPPTMRGSAVTLEPTGSRTIDLKDLTQYPYPDDMKKLQWSLPKGAPAGMTATLAGSSLTVSVPKDAQMGSVLSVQVGVRDDASEVAVASVDVTVVSSTKPKIQAMPDQIELTRGSSKSVDVLANDVVTSELMPMTVIGVESQNSVAGVTATPSGDNRTVTVTATANATITTNLQLTYRVGDATGQKDRIVTGTITVVIVDVPDAPGQPRYLRQDSFANDGALRISFAPSASANGKPIDNYKLRSTDGSVSVSCGKDTSSCTVTSGQAPVGKSLSYVAIATNSIGDSVESAASAPLRIDFVPEAPASVTVTQVKANTSQSNPGVLEVTWDLSTTPNGGSPVSEYEVTISGGAIPPTVVSASSRSYTTSSLPQGTYTATVLARNAIDETTYGAISWRSRTSAAVAAAHAPSVSLSELRTEGSNVVANWSGNAAGGKGPYFAAAWDPAALPGCTAVGTSETTHSSTNVQLTGSGTENRTVNVIVSNGWGCATASGSIAVHQKPATPGAPAVEANPGADLDYFGVKATAPDGGNVVYSFSVNGEPWFTSASSFEVGASSYVNAPTNVRVRYCNTSDPNQCSDPSPAGSAQGRDIRMIWPVGASCKVGGSSPTVPTPNGLNVANVNYWALDVNGNQIGDPWTGTNPQLPEGTNKIVAQYRDATMTSTESATQFTCAPADPVVPPPGNGN</sequence>
<dbReference type="EMBL" id="JAAMOX010000001">
    <property type="protein sequence ID" value="NIH53609.1"/>
    <property type="molecule type" value="Genomic_DNA"/>
</dbReference>
<evidence type="ECO:0000313" key="5">
    <source>
        <dbReference type="EMBL" id="NIH53609.1"/>
    </source>
</evidence>
<keyword evidence="2" id="KW-0119">Carbohydrate metabolism</keyword>
<feature type="region of interest" description="Disordered" evidence="3">
    <location>
        <begin position="368"/>
        <end position="388"/>
    </location>
</feature>
<organism evidence="5 6">
    <name type="scientific">Lysinibacter cavernae</name>
    <dbReference type="NCBI Taxonomy" id="1640652"/>
    <lineage>
        <taxon>Bacteria</taxon>
        <taxon>Bacillati</taxon>
        <taxon>Actinomycetota</taxon>
        <taxon>Actinomycetes</taxon>
        <taxon>Micrococcales</taxon>
        <taxon>Microbacteriaceae</taxon>
        <taxon>Lysinibacter</taxon>
    </lineage>
</organism>
<dbReference type="PROSITE" id="PS50853">
    <property type="entry name" value="FN3"/>
    <property type="match status" value="1"/>
</dbReference>
<accession>A0A7X5R0T9</accession>
<keyword evidence="2" id="KW-0624">Polysaccharide degradation</keyword>
<evidence type="ECO:0000256" key="1">
    <source>
        <dbReference type="ARBA" id="ARBA00023295"/>
    </source>
</evidence>
<dbReference type="InterPro" id="IPR003961">
    <property type="entry name" value="FN3_dom"/>
</dbReference>
<keyword evidence="1" id="KW-0326">Glycosidase</keyword>
<dbReference type="Pfam" id="PF17963">
    <property type="entry name" value="Big_9"/>
    <property type="match status" value="5"/>
</dbReference>